<dbReference type="InterPro" id="IPR002058">
    <property type="entry name" value="PAP_assoc"/>
</dbReference>
<comment type="similarity">
    <text evidence="2">Belongs to the DNA polymerase type-B-like family.</text>
</comment>
<dbReference type="SUPFAM" id="SSF81301">
    <property type="entry name" value="Nucleotidyltransferase"/>
    <property type="match status" value="1"/>
</dbReference>
<sequence>MVSLIVPSATCRITGLDYTNYICIARCRNTRTRGMLWVQSEPQCPAWELWNRILQTVTEQPIGAWGWMATPMHGATQPHEASTVQSDVPTQYAVTRQRRGSYTIRRNSDWPPSMTQFGGTPWKAPNKVYEYSVNGLAEEIEDFYRFIRPSAHEQMVRERVISRVRTLIIERWPDAEVDVFGSFYTGLYLPTSDIDIIVKGHWDGIPPLYDLERVLYEHRIAFPSSVRVLDKATVPLIKFQDALTNIKVDIAFNQVNCTDSARFVIRCCEVFPCLKKLAFVLKQFISGLCLNEVFHGGLSSYSLILMILSFLQLKTDKNAARDPRINLGALLMNILSYYGNEFDYDNFGIRIRAGGSLVDKAELRVSMASCTATTSSSLVGNATGMLSIEDPLTPGNDVARSSFNFNIVREKLREAFADLESIVHPVISRPFQETSPGLSILGRIIRITDAAVDERVHALQSGLWMAYPCEPALSNIYPDNTIPDLIQLYQQQSTQQQIQQQITPGTVSYCNQWVNQNGYTQFVQQPILIVGSPLVEGLGRLGSVGASEHDQQSAEDGTELPRVQEIDNAMSCDGDTGTGAPSISPKSLGRDVA</sequence>
<evidence type="ECO:0000313" key="10">
    <source>
        <dbReference type="EnsemblMetazoa" id="XP_022667592"/>
    </source>
</evidence>
<dbReference type="GO" id="GO:0031499">
    <property type="term" value="C:TRAMP complex"/>
    <property type="evidence" value="ECO:0007669"/>
    <property type="project" value="TreeGrafter"/>
</dbReference>
<dbReference type="FunCoup" id="A0A7M7KRA3">
    <property type="interactions" value="566"/>
</dbReference>
<dbReference type="Gene3D" id="1.10.1410.10">
    <property type="match status" value="1"/>
</dbReference>
<dbReference type="Proteomes" id="UP000594260">
    <property type="component" value="Unplaced"/>
</dbReference>
<organism evidence="10 11">
    <name type="scientific">Varroa destructor</name>
    <name type="common">Honeybee mite</name>
    <dbReference type="NCBI Taxonomy" id="109461"/>
    <lineage>
        <taxon>Eukaryota</taxon>
        <taxon>Metazoa</taxon>
        <taxon>Ecdysozoa</taxon>
        <taxon>Arthropoda</taxon>
        <taxon>Chelicerata</taxon>
        <taxon>Arachnida</taxon>
        <taxon>Acari</taxon>
        <taxon>Parasitiformes</taxon>
        <taxon>Mesostigmata</taxon>
        <taxon>Gamasina</taxon>
        <taxon>Dermanyssoidea</taxon>
        <taxon>Varroidae</taxon>
        <taxon>Varroa</taxon>
    </lineage>
</organism>
<evidence type="ECO:0000256" key="5">
    <source>
        <dbReference type="ARBA" id="ARBA00022723"/>
    </source>
</evidence>
<dbReference type="CDD" id="cd05402">
    <property type="entry name" value="NT_PAP_TUTase"/>
    <property type="match status" value="1"/>
</dbReference>
<evidence type="ECO:0000256" key="1">
    <source>
        <dbReference type="ARBA" id="ARBA00001936"/>
    </source>
</evidence>
<dbReference type="Pfam" id="PF03828">
    <property type="entry name" value="PAP_assoc"/>
    <property type="match status" value="1"/>
</dbReference>
<dbReference type="OrthoDB" id="273917at2759"/>
<evidence type="ECO:0000259" key="9">
    <source>
        <dbReference type="Pfam" id="PF22600"/>
    </source>
</evidence>
<protein>
    <recommendedName>
        <fullName evidence="3">polynucleotide adenylyltransferase</fullName>
        <ecNumber evidence="3">2.7.7.19</ecNumber>
    </recommendedName>
</protein>
<evidence type="ECO:0000256" key="2">
    <source>
        <dbReference type="ARBA" id="ARBA00008593"/>
    </source>
</evidence>
<dbReference type="SUPFAM" id="SSF81631">
    <property type="entry name" value="PAP/OAS1 substrate-binding domain"/>
    <property type="match status" value="1"/>
</dbReference>
<evidence type="ECO:0000256" key="7">
    <source>
        <dbReference type="SAM" id="MobiDB-lite"/>
    </source>
</evidence>
<evidence type="ECO:0000313" key="11">
    <source>
        <dbReference type="Proteomes" id="UP000594260"/>
    </source>
</evidence>
<dbReference type="RefSeq" id="XP_022667592.1">
    <property type="nucleotide sequence ID" value="XM_022811857.1"/>
</dbReference>
<keyword evidence="11" id="KW-1185">Reference proteome</keyword>
<dbReference type="Gene3D" id="3.30.460.10">
    <property type="entry name" value="Beta Polymerase, domain 2"/>
    <property type="match status" value="1"/>
</dbReference>
<feature type="region of interest" description="Disordered" evidence="7">
    <location>
        <begin position="545"/>
        <end position="593"/>
    </location>
</feature>
<dbReference type="EC" id="2.7.7.19" evidence="3"/>
<dbReference type="GO" id="GO:0043634">
    <property type="term" value="P:polyadenylation-dependent ncRNA catabolic process"/>
    <property type="evidence" value="ECO:0007669"/>
    <property type="project" value="TreeGrafter"/>
</dbReference>
<dbReference type="GO" id="GO:0046872">
    <property type="term" value="F:metal ion binding"/>
    <property type="evidence" value="ECO:0007669"/>
    <property type="project" value="UniProtKB-KW"/>
</dbReference>
<dbReference type="InterPro" id="IPR045862">
    <property type="entry name" value="Trf4-like"/>
</dbReference>
<accession>A0A7M7KRA3</accession>
<dbReference type="GO" id="GO:0031123">
    <property type="term" value="P:RNA 3'-end processing"/>
    <property type="evidence" value="ECO:0007669"/>
    <property type="project" value="TreeGrafter"/>
</dbReference>
<dbReference type="AlphaFoldDB" id="A0A7M7KRA3"/>
<evidence type="ECO:0000256" key="6">
    <source>
        <dbReference type="ARBA" id="ARBA00022842"/>
    </source>
</evidence>
<dbReference type="EnsemblMetazoa" id="XM_022811857">
    <property type="protein sequence ID" value="XP_022667592"/>
    <property type="gene ID" value="LOC111253040"/>
</dbReference>
<dbReference type="InterPro" id="IPR054708">
    <property type="entry name" value="MTPAP-like_central"/>
</dbReference>
<dbReference type="KEGG" id="vde:111253040"/>
<reference evidence="10" key="1">
    <citation type="submission" date="2021-01" db="UniProtKB">
        <authorList>
            <consortium name="EnsemblMetazoa"/>
        </authorList>
    </citation>
    <scope>IDENTIFICATION</scope>
</reference>
<feature type="domain" description="PAP-associated" evidence="8">
    <location>
        <begin position="326"/>
        <end position="396"/>
    </location>
</feature>
<dbReference type="GO" id="GO:0005730">
    <property type="term" value="C:nucleolus"/>
    <property type="evidence" value="ECO:0007669"/>
    <property type="project" value="TreeGrafter"/>
</dbReference>
<dbReference type="PANTHER" id="PTHR23092:SF15">
    <property type="entry name" value="INACTIVE NON-CANONICAL POLY(A) RNA POLYMERASE PROTEIN TRF4-2-RELATED"/>
    <property type="match status" value="1"/>
</dbReference>
<dbReference type="GO" id="GO:1990817">
    <property type="term" value="F:poly(A) RNA polymerase activity"/>
    <property type="evidence" value="ECO:0007669"/>
    <property type="project" value="UniProtKB-EC"/>
</dbReference>
<name>A0A7M7KRA3_VARDE</name>
<evidence type="ECO:0000256" key="4">
    <source>
        <dbReference type="ARBA" id="ARBA00022679"/>
    </source>
</evidence>
<dbReference type="InterPro" id="IPR043519">
    <property type="entry name" value="NT_sf"/>
</dbReference>
<dbReference type="GO" id="GO:0003729">
    <property type="term" value="F:mRNA binding"/>
    <property type="evidence" value="ECO:0007669"/>
    <property type="project" value="TreeGrafter"/>
</dbReference>
<dbReference type="GeneID" id="111253040"/>
<proteinExistence type="inferred from homology"/>
<comment type="cofactor">
    <cofactor evidence="1">
        <name>Mn(2+)</name>
        <dbReference type="ChEBI" id="CHEBI:29035"/>
    </cofactor>
</comment>
<dbReference type="InParanoid" id="A0A7M7KRA3"/>
<feature type="domain" description="Poly(A) RNA polymerase mitochondrial-like central palm" evidence="9">
    <location>
        <begin position="136"/>
        <end position="257"/>
    </location>
</feature>
<keyword evidence="6" id="KW-0460">Magnesium</keyword>
<dbReference type="FunFam" id="3.30.460.10:FF:000006">
    <property type="entry name" value="non-canonical poly(A) RNA polymerase PAPD5"/>
    <property type="match status" value="1"/>
</dbReference>
<keyword evidence="4" id="KW-0808">Transferase</keyword>
<evidence type="ECO:0000256" key="3">
    <source>
        <dbReference type="ARBA" id="ARBA00012388"/>
    </source>
</evidence>
<dbReference type="PANTHER" id="PTHR23092">
    <property type="entry name" value="POLY(A) RNA POLYMERASE"/>
    <property type="match status" value="1"/>
</dbReference>
<dbReference type="Pfam" id="PF22600">
    <property type="entry name" value="MTPAP-like_central"/>
    <property type="match status" value="1"/>
</dbReference>
<evidence type="ECO:0000259" key="8">
    <source>
        <dbReference type="Pfam" id="PF03828"/>
    </source>
</evidence>
<keyword evidence="5" id="KW-0479">Metal-binding</keyword>